<dbReference type="AlphaFoldDB" id="A0A5P2DR88"/>
<feature type="chain" id="PRO_5024975821" description="Secreted protein" evidence="1">
    <location>
        <begin position="28"/>
        <end position="117"/>
    </location>
</feature>
<evidence type="ECO:0008006" key="4">
    <source>
        <dbReference type="Google" id="ProtNLM"/>
    </source>
</evidence>
<sequence length="117" mass="12239">MGKMKKSGMIALGLGAAAVICSSPAMAIDLSSTKDNAVRGYSYGTNTRAAVTDLKQDGMTVYVRYSRKNSDGYPYTLHNKGGSGTTATSGAGNTVWMVQGCISVGWAPDKCDVERTS</sequence>
<evidence type="ECO:0000256" key="1">
    <source>
        <dbReference type="SAM" id="SignalP"/>
    </source>
</evidence>
<evidence type="ECO:0000313" key="2">
    <source>
        <dbReference type="EMBL" id="QES55771.1"/>
    </source>
</evidence>
<protein>
    <recommendedName>
        <fullName evidence="4">Secreted protein</fullName>
    </recommendedName>
</protein>
<organism evidence="2 3">
    <name type="scientific">Streptomyces venezuelae</name>
    <dbReference type="NCBI Taxonomy" id="54571"/>
    <lineage>
        <taxon>Bacteria</taxon>
        <taxon>Bacillati</taxon>
        <taxon>Actinomycetota</taxon>
        <taxon>Actinomycetes</taxon>
        <taxon>Kitasatosporales</taxon>
        <taxon>Streptomycetaceae</taxon>
        <taxon>Streptomyces</taxon>
    </lineage>
</organism>
<proteinExistence type="predicted"/>
<dbReference type="EMBL" id="CP029189">
    <property type="protein sequence ID" value="QES55771.1"/>
    <property type="molecule type" value="Genomic_DNA"/>
</dbReference>
<reference evidence="2 3" key="1">
    <citation type="submission" date="2018-05" db="EMBL/GenBank/DDBJ databases">
        <title>Streptomyces venezuelae.</title>
        <authorList>
            <person name="Kim W."/>
            <person name="Lee N."/>
            <person name="Cho B.-K."/>
        </authorList>
    </citation>
    <scope>NUCLEOTIDE SEQUENCE [LARGE SCALE GENOMIC DNA]</scope>
    <source>
        <strain evidence="2 3">ATCC 21018</strain>
    </source>
</reference>
<dbReference type="RefSeq" id="WP_150258454.1">
    <property type="nucleotide sequence ID" value="NZ_CP029189.1"/>
</dbReference>
<accession>A0A5P2DR88</accession>
<feature type="signal peptide" evidence="1">
    <location>
        <begin position="1"/>
        <end position="27"/>
    </location>
</feature>
<dbReference type="OrthoDB" id="4342729at2"/>
<dbReference type="Proteomes" id="UP000324101">
    <property type="component" value="Chromosome"/>
</dbReference>
<gene>
    <name evidence="2" type="ORF">DEJ51_17630</name>
</gene>
<name>A0A5P2DR88_STRVZ</name>
<evidence type="ECO:0000313" key="3">
    <source>
        <dbReference type="Proteomes" id="UP000324101"/>
    </source>
</evidence>
<keyword evidence="1" id="KW-0732">Signal</keyword>